<gene>
    <name evidence="2" type="ORF">Scep_022321</name>
</gene>
<name>A0AAP0I0V9_9MAGN</name>
<sequence>MPSCLSTGVKLGRQPCLCASRGVVAEETRNSVKEEPRASSGGGGAGHEQRRLRIARRASRWRNRGRAKWGPRSRVGGSDDECVGAMGKQIEPAAAKRGQTEGARRKPQRRWRHQTTNSRGRARPGVSSARVAKEG</sequence>
<dbReference type="EMBL" id="JBBNAG010000009">
    <property type="protein sequence ID" value="KAK9105477.1"/>
    <property type="molecule type" value="Genomic_DNA"/>
</dbReference>
<organism evidence="2 3">
    <name type="scientific">Stephania cephalantha</name>
    <dbReference type="NCBI Taxonomy" id="152367"/>
    <lineage>
        <taxon>Eukaryota</taxon>
        <taxon>Viridiplantae</taxon>
        <taxon>Streptophyta</taxon>
        <taxon>Embryophyta</taxon>
        <taxon>Tracheophyta</taxon>
        <taxon>Spermatophyta</taxon>
        <taxon>Magnoliopsida</taxon>
        <taxon>Ranunculales</taxon>
        <taxon>Menispermaceae</taxon>
        <taxon>Menispermoideae</taxon>
        <taxon>Cissampelideae</taxon>
        <taxon>Stephania</taxon>
    </lineage>
</organism>
<proteinExistence type="predicted"/>
<evidence type="ECO:0000313" key="3">
    <source>
        <dbReference type="Proteomes" id="UP001419268"/>
    </source>
</evidence>
<evidence type="ECO:0000256" key="1">
    <source>
        <dbReference type="SAM" id="MobiDB-lite"/>
    </source>
</evidence>
<feature type="compositionally biased region" description="Basic and acidic residues" evidence="1">
    <location>
        <begin position="24"/>
        <end position="37"/>
    </location>
</feature>
<feature type="compositionally biased region" description="Basic residues" evidence="1">
    <location>
        <begin position="50"/>
        <end position="71"/>
    </location>
</feature>
<keyword evidence="3" id="KW-1185">Reference proteome</keyword>
<feature type="region of interest" description="Disordered" evidence="1">
    <location>
        <begin position="22"/>
        <end position="135"/>
    </location>
</feature>
<evidence type="ECO:0000313" key="2">
    <source>
        <dbReference type="EMBL" id="KAK9105477.1"/>
    </source>
</evidence>
<dbReference type="AlphaFoldDB" id="A0AAP0I0V9"/>
<comment type="caution">
    <text evidence="2">The sequence shown here is derived from an EMBL/GenBank/DDBJ whole genome shotgun (WGS) entry which is preliminary data.</text>
</comment>
<dbReference type="Proteomes" id="UP001419268">
    <property type="component" value="Unassembled WGS sequence"/>
</dbReference>
<protein>
    <submittedName>
        <fullName evidence="2">Uncharacterized protein</fullName>
    </submittedName>
</protein>
<reference evidence="2 3" key="1">
    <citation type="submission" date="2024-01" db="EMBL/GenBank/DDBJ databases">
        <title>Genome assemblies of Stephania.</title>
        <authorList>
            <person name="Yang L."/>
        </authorList>
    </citation>
    <scope>NUCLEOTIDE SEQUENCE [LARGE SCALE GENOMIC DNA]</scope>
    <source>
        <strain evidence="2">JXDWG</strain>
        <tissue evidence="2">Leaf</tissue>
    </source>
</reference>
<accession>A0AAP0I0V9</accession>